<evidence type="ECO:0000256" key="3">
    <source>
        <dbReference type="ARBA" id="ARBA00022475"/>
    </source>
</evidence>
<feature type="domain" description="SRP54-type proteins GTP-binding" evidence="12">
    <location>
        <begin position="96"/>
        <end position="296"/>
    </location>
</feature>
<sequence>MQQPHPTNSTTFIMAGFFKKLLNKVTNTAEIDWDELEADLIGADLGARTSMDIIDDLQAMGRKVSGDDVIDVCKQHIAKILQDDVAPITPRSDGKPTVILVVGVNGTGKTTSSAKLAYLLKQQGHSVMLAAADTFRAAAVEQLGRWGDRLDIPVVKGAHNADPASVCYTAHQKAITDGAQFLICDTAGRIHTRHNLMQELGKIERTISKQDDSAPHLKLLVVDATTGGNALAQAKEFNKAIELDGMIVTKLDGSGKGGVAVLIQKELNLPTRFIGLGEEPEQFKVFNKEEFVDGIL</sequence>
<dbReference type="EMBL" id="AP026866">
    <property type="protein sequence ID" value="BDS05468.1"/>
    <property type="molecule type" value="Genomic_DNA"/>
</dbReference>
<evidence type="ECO:0000256" key="6">
    <source>
        <dbReference type="ARBA" id="ARBA00022801"/>
    </source>
</evidence>
<dbReference type="NCBIfam" id="TIGR00064">
    <property type="entry name" value="ftsY"/>
    <property type="match status" value="1"/>
</dbReference>
<reference evidence="14" key="1">
    <citation type="submission" date="2024-07" db="EMBL/GenBank/DDBJ databases">
        <title>Complete genome sequence of Verrucomicrobiaceae bacterium NT6N.</title>
        <authorList>
            <person name="Huang C."/>
            <person name="Takami H."/>
            <person name="Hamasaki K."/>
        </authorList>
    </citation>
    <scope>NUCLEOTIDE SEQUENCE</scope>
    <source>
        <strain evidence="14">NT6N</strain>
    </source>
</reference>
<evidence type="ECO:0000256" key="5">
    <source>
        <dbReference type="ARBA" id="ARBA00022741"/>
    </source>
</evidence>
<dbReference type="SMART" id="SM00962">
    <property type="entry name" value="SRP54"/>
    <property type="match status" value="1"/>
</dbReference>
<evidence type="ECO:0000259" key="12">
    <source>
        <dbReference type="SMART" id="SM00962"/>
    </source>
</evidence>
<dbReference type="GO" id="GO:0006614">
    <property type="term" value="P:SRP-dependent cotranslational protein targeting to membrane"/>
    <property type="evidence" value="ECO:0007669"/>
    <property type="project" value="InterPro"/>
</dbReference>
<dbReference type="GO" id="GO:0005886">
    <property type="term" value="C:plasma membrane"/>
    <property type="evidence" value="ECO:0007669"/>
    <property type="project" value="UniProtKB-SubCell"/>
</dbReference>
<evidence type="ECO:0000256" key="8">
    <source>
        <dbReference type="ARBA" id="ARBA00023136"/>
    </source>
</evidence>
<dbReference type="AlphaFoldDB" id="A0AAT9FHL5"/>
<organism evidence="14">
    <name type="scientific">Oceaniferula spumae</name>
    <dbReference type="NCBI Taxonomy" id="2979115"/>
    <lineage>
        <taxon>Bacteria</taxon>
        <taxon>Pseudomonadati</taxon>
        <taxon>Verrucomicrobiota</taxon>
        <taxon>Verrucomicrobiia</taxon>
        <taxon>Verrucomicrobiales</taxon>
        <taxon>Verrucomicrobiaceae</taxon>
        <taxon>Oceaniferula</taxon>
    </lineage>
</organism>
<keyword evidence="9" id="KW-0675">Receptor</keyword>
<evidence type="ECO:0000256" key="10">
    <source>
        <dbReference type="ARBA" id="ARBA00048027"/>
    </source>
</evidence>
<keyword evidence="3" id="KW-1003">Cell membrane</keyword>
<dbReference type="SMART" id="SM00963">
    <property type="entry name" value="SRP54_N"/>
    <property type="match status" value="1"/>
</dbReference>
<feature type="domain" description="AAA+ ATPase" evidence="11">
    <location>
        <begin position="95"/>
        <end position="242"/>
    </location>
</feature>
<name>A0AAT9FHL5_9BACT</name>
<dbReference type="InterPro" id="IPR000897">
    <property type="entry name" value="SRP54_GTPase_dom"/>
</dbReference>
<keyword evidence="7" id="KW-0342">GTP-binding</keyword>
<dbReference type="GO" id="GO:0005047">
    <property type="term" value="F:signal recognition particle binding"/>
    <property type="evidence" value="ECO:0007669"/>
    <property type="project" value="TreeGrafter"/>
</dbReference>
<dbReference type="Gene3D" id="3.40.50.300">
    <property type="entry name" value="P-loop containing nucleotide triphosphate hydrolases"/>
    <property type="match status" value="1"/>
</dbReference>
<dbReference type="Pfam" id="PF02881">
    <property type="entry name" value="SRP54_N"/>
    <property type="match status" value="1"/>
</dbReference>
<dbReference type="SMART" id="SM00382">
    <property type="entry name" value="AAA"/>
    <property type="match status" value="1"/>
</dbReference>
<dbReference type="InterPro" id="IPR013822">
    <property type="entry name" value="Signal_recog_particl_SRP54_hlx"/>
</dbReference>
<comment type="subcellular location">
    <subcellularLocation>
        <location evidence="1">Cell membrane</location>
        <topology evidence="1">Peripheral membrane protein</topology>
        <orientation evidence="1">Cytoplasmic side</orientation>
    </subcellularLocation>
</comment>
<keyword evidence="4" id="KW-0963">Cytoplasm</keyword>
<keyword evidence="5" id="KW-0547">Nucleotide-binding</keyword>
<comment type="catalytic activity">
    <reaction evidence="10">
        <text>GTP + H2O = GDP + phosphate + H(+)</text>
        <dbReference type="Rhea" id="RHEA:19669"/>
        <dbReference type="ChEBI" id="CHEBI:15377"/>
        <dbReference type="ChEBI" id="CHEBI:15378"/>
        <dbReference type="ChEBI" id="CHEBI:37565"/>
        <dbReference type="ChEBI" id="CHEBI:43474"/>
        <dbReference type="ChEBI" id="CHEBI:58189"/>
        <dbReference type="EC" id="3.6.5.4"/>
    </reaction>
</comment>
<dbReference type="GO" id="GO:0003924">
    <property type="term" value="F:GTPase activity"/>
    <property type="evidence" value="ECO:0007669"/>
    <property type="project" value="TreeGrafter"/>
</dbReference>
<keyword evidence="8" id="KW-0472">Membrane</keyword>
<dbReference type="PANTHER" id="PTHR43134:SF1">
    <property type="entry name" value="SIGNAL RECOGNITION PARTICLE RECEPTOR SUBUNIT ALPHA"/>
    <property type="match status" value="1"/>
</dbReference>
<proteinExistence type="inferred from homology"/>
<dbReference type="InterPro" id="IPR036225">
    <property type="entry name" value="SRP/SRP_N"/>
</dbReference>
<dbReference type="GO" id="GO:0005737">
    <property type="term" value="C:cytoplasm"/>
    <property type="evidence" value="ECO:0007669"/>
    <property type="project" value="UniProtKB-ARBA"/>
</dbReference>
<dbReference type="FunFam" id="3.40.50.300:FF:000053">
    <property type="entry name" value="Signal recognition particle receptor FtsY"/>
    <property type="match status" value="1"/>
</dbReference>
<accession>A0AAT9FHL5</accession>
<dbReference type="SUPFAM" id="SSF52540">
    <property type="entry name" value="P-loop containing nucleoside triphosphate hydrolases"/>
    <property type="match status" value="1"/>
</dbReference>
<dbReference type="InterPro" id="IPR004390">
    <property type="entry name" value="SR_rcpt_FtsY"/>
</dbReference>
<evidence type="ECO:0000259" key="13">
    <source>
        <dbReference type="SMART" id="SM00963"/>
    </source>
</evidence>
<dbReference type="GO" id="GO:0005525">
    <property type="term" value="F:GTP binding"/>
    <property type="evidence" value="ECO:0007669"/>
    <property type="project" value="UniProtKB-KW"/>
</dbReference>
<keyword evidence="6" id="KW-0378">Hydrolase</keyword>
<comment type="similarity">
    <text evidence="2">Belongs to the GTP-binding SRP family.</text>
</comment>
<dbReference type="InterPro" id="IPR042101">
    <property type="entry name" value="SRP54_N_sf"/>
</dbReference>
<evidence type="ECO:0000256" key="1">
    <source>
        <dbReference type="ARBA" id="ARBA00004413"/>
    </source>
</evidence>
<dbReference type="SUPFAM" id="SSF47364">
    <property type="entry name" value="Domain of the SRP/SRP receptor G-proteins"/>
    <property type="match status" value="1"/>
</dbReference>
<evidence type="ECO:0008006" key="15">
    <source>
        <dbReference type="Google" id="ProtNLM"/>
    </source>
</evidence>
<evidence type="ECO:0000259" key="11">
    <source>
        <dbReference type="SMART" id="SM00382"/>
    </source>
</evidence>
<dbReference type="Gene3D" id="1.20.120.140">
    <property type="entry name" value="Signal recognition particle SRP54, nucleotide-binding domain"/>
    <property type="match status" value="1"/>
</dbReference>
<evidence type="ECO:0000256" key="4">
    <source>
        <dbReference type="ARBA" id="ARBA00022490"/>
    </source>
</evidence>
<dbReference type="InterPro" id="IPR003593">
    <property type="entry name" value="AAA+_ATPase"/>
</dbReference>
<dbReference type="InterPro" id="IPR027417">
    <property type="entry name" value="P-loop_NTPase"/>
</dbReference>
<evidence type="ECO:0000256" key="2">
    <source>
        <dbReference type="ARBA" id="ARBA00008531"/>
    </source>
</evidence>
<dbReference type="PANTHER" id="PTHR43134">
    <property type="entry name" value="SIGNAL RECOGNITION PARTICLE RECEPTOR SUBUNIT ALPHA"/>
    <property type="match status" value="1"/>
</dbReference>
<dbReference type="KEGG" id="osu:NT6N_05080"/>
<protein>
    <recommendedName>
        <fullName evidence="15">SRP receptor</fullName>
    </recommendedName>
</protein>
<evidence type="ECO:0000256" key="7">
    <source>
        <dbReference type="ARBA" id="ARBA00023134"/>
    </source>
</evidence>
<evidence type="ECO:0000313" key="14">
    <source>
        <dbReference type="EMBL" id="BDS05468.1"/>
    </source>
</evidence>
<feature type="domain" description="Signal recognition particle SRP54 helical bundle" evidence="13">
    <location>
        <begin position="6"/>
        <end position="81"/>
    </location>
</feature>
<gene>
    <name evidence="14" type="ORF">NT6N_05080</name>
</gene>
<dbReference type="Pfam" id="PF00448">
    <property type="entry name" value="SRP54"/>
    <property type="match status" value="1"/>
</dbReference>
<evidence type="ECO:0000256" key="9">
    <source>
        <dbReference type="ARBA" id="ARBA00023170"/>
    </source>
</evidence>